<keyword evidence="8" id="KW-0902">Two-component regulatory system</keyword>
<dbReference type="Gene3D" id="3.30.565.10">
    <property type="entry name" value="Histidine kinase-like ATPase, C-terminal domain"/>
    <property type="match status" value="1"/>
</dbReference>
<dbReference type="eggNOG" id="COG4585">
    <property type="taxonomic scope" value="Bacteria"/>
</dbReference>
<evidence type="ECO:0000256" key="4">
    <source>
        <dbReference type="ARBA" id="ARBA00022679"/>
    </source>
</evidence>
<dbReference type="InterPro" id="IPR005467">
    <property type="entry name" value="His_kinase_dom"/>
</dbReference>
<keyword evidence="3" id="KW-0597">Phosphoprotein</keyword>
<dbReference type="RefSeq" id="WP_013874560.1">
    <property type="nucleotide sequence ID" value="NC_015656.1"/>
</dbReference>
<dbReference type="Pfam" id="PF02518">
    <property type="entry name" value="HATPase_c"/>
    <property type="match status" value="1"/>
</dbReference>
<dbReference type="AlphaFoldDB" id="F8B0N7"/>
<sequence length="590" mass="61572" precursor="true">MPAVYLAVGFGVLLGASGLVFKARDGSHAAMDTVLGATGGFLFLAAGAVAHARRPANRVGLLMVLVGVGFFAEDLQLSRTPVIGSAGLLLVRASSGFAAHLLLAFPSGRLASRTQRLLVTAAYATAFGLPPVAALFDSAHQLPDSAPNLLLVADNLPLAQAVNHIEETIGAAIAVGVLVVLVRRWVTASRPLRRVLAPVFVTGLVGAAATVAGGVAGSTHPLRPTFLWVYWAAFCLLPLAFLAGVLRVRLGRTAVGDLLGRLHEPLSAADLQGLLARSLGDPSLRIGYWRPESGTFIDGDGQPLRLPEDDSQRAVWPVERDGRRVAALFHDPALREDAHHLDAVAAAAGLALDNQRLAAEVNAQLAEVRASRVRIVAAADAERRRLERDLHDGAQQRLVVARLLLRLLQERLDGTVDEQSTALLARSADGLDAAMNELRALARGIHPAILTDAGLLPALRALTEQTPLDVRLTATAVPVLTPAVEATCYFVVAEALTNALKYAHADQVRIDVEHADGRLRVEVTDNGIGGADITAGAAGAAGTAGATGTAGTGLLGLRDRLSALDGMLTVHSPAGHGTTVRALLPTGDPR</sequence>
<evidence type="ECO:0000256" key="2">
    <source>
        <dbReference type="ARBA" id="ARBA00012438"/>
    </source>
</evidence>
<accession>F8B0N7</accession>
<organism evidence="11 12">
    <name type="scientific">Candidatus Protofrankia datiscae</name>
    <dbReference type="NCBI Taxonomy" id="2716812"/>
    <lineage>
        <taxon>Bacteria</taxon>
        <taxon>Bacillati</taxon>
        <taxon>Actinomycetota</taxon>
        <taxon>Actinomycetes</taxon>
        <taxon>Frankiales</taxon>
        <taxon>Frankiaceae</taxon>
        <taxon>Protofrankia</taxon>
    </lineage>
</organism>
<keyword evidence="7" id="KW-0067">ATP-binding</keyword>
<dbReference type="EC" id="2.7.13.3" evidence="2"/>
<dbReference type="GO" id="GO:0016020">
    <property type="term" value="C:membrane"/>
    <property type="evidence" value="ECO:0007669"/>
    <property type="project" value="InterPro"/>
</dbReference>
<feature type="transmembrane region" description="Helical" evidence="9">
    <location>
        <begin position="34"/>
        <end position="52"/>
    </location>
</feature>
<dbReference type="InterPro" id="IPR011712">
    <property type="entry name" value="Sig_transdc_His_kin_sub3_dim/P"/>
</dbReference>
<dbReference type="GO" id="GO:0005524">
    <property type="term" value="F:ATP binding"/>
    <property type="evidence" value="ECO:0007669"/>
    <property type="project" value="UniProtKB-KW"/>
</dbReference>
<dbReference type="STRING" id="656024.FsymDg_3370"/>
<feature type="transmembrane region" description="Helical" evidence="9">
    <location>
        <begin position="117"/>
        <end position="136"/>
    </location>
</feature>
<dbReference type="EMBL" id="CP002801">
    <property type="protein sequence ID" value="AEH10669.1"/>
    <property type="molecule type" value="Genomic_DNA"/>
</dbReference>
<evidence type="ECO:0000256" key="7">
    <source>
        <dbReference type="ARBA" id="ARBA00022840"/>
    </source>
</evidence>
<dbReference type="PANTHER" id="PTHR24421">
    <property type="entry name" value="NITRATE/NITRITE SENSOR PROTEIN NARX-RELATED"/>
    <property type="match status" value="1"/>
</dbReference>
<keyword evidence="6 11" id="KW-0418">Kinase</keyword>
<keyword evidence="12" id="KW-1185">Reference proteome</keyword>
<evidence type="ECO:0000313" key="12">
    <source>
        <dbReference type="Proteomes" id="UP000001549"/>
    </source>
</evidence>
<feature type="transmembrane region" description="Helical" evidence="9">
    <location>
        <begin position="195"/>
        <end position="216"/>
    </location>
</feature>
<evidence type="ECO:0000313" key="11">
    <source>
        <dbReference type="EMBL" id="AEH10669.1"/>
    </source>
</evidence>
<keyword evidence="9" id="KW-0812">Transmembrane</keyword>
<dbReference type="SMART" id="SM00387">
    <property type="entry name" value="HATPase_c"/>
    <property type="match status" value="1"/>
</dbReference>
<dbReference type="SUPFAM" id="SSF55874">
    <property type="entry name" value="ATPase domain of HSP90 chaperone/DNA topoisomerase II/histidine kinase"/>
    <property type="match status" value="1"/>
</dbReference>
<comment type="catalytic activity">
    <reaction evidence="1">
        <text>ATP + protein L-histidine = ADP + protein N-phospho-L-histidine.</text>
        <dbReference type="EC" id="2.7.13.3"/>
    </reaction>
</comment>
<dbReference type="InterPro" id="IPR050482">
    <property type="entry name" value="Sensor_HK_TwoCompSys"/>
</dbReference>
<dbReference type="KEGG" id="fsy:FsymDg_3370"/>
<dbReference type="InterPro" id="IPR036890">
    <property type="entry name" value="HATPase_C_sf"/>
</dbReference>
<feature type="transmembrane region" description="Helical" evidence="9">
    <location>
        <begin position="83"/>
        <end position="105"/>
    </location>
</feature>
<dbReference type="Pfam" id="PF07730">
    <property type="entry name" value="HisKA_3"/>
    <property type="match status" value="1"/>
</dbReference>
<name>F8B0N7_9ACTN</name>
<reference evidence="11 12" key="1">
    <citation type="submission" date="2011-05" db="EMBL/GenBank/DDBJ databases">
        <title>Complete sequence of chromosome of Frankia symbiont of Datisca glomerata.</title>
        <authorList>
            <consortium name="US DOE Joint Genome Institute"/>
            <person name="Lucas S."/>
            <person name="Han J."/>
            <person name="Lapidus A."/>
            <person name="Cheng J.-F."/>
            <person name="Goodwin L."/>
            <person name="Pitluck S."/>
            <person name="Peters L."/>
            <person name="Mikhailova N."/>
            <person name="Chertkov O."/>
            <person name="Teshima H."/>
            <person name="Han C."/>
            <person name="Tapia R."/>
            <person name="Land M."/>
            <person name="Hauser L."/>
            <person name="Kyrpides N."/>
            <person name="Ivanova N."/>
            <person name="Pagani I."/>
            <person name="Berry A."/>
            <person name="Pawlowski K."/>
            <person name="Persson T."/>
            <person name="Vanden Heuvel B."/>
            <person name="Benson D."/>
            <person name="Woyke T."/>
        </authorList>
    </citation>
    <scope>NUCLEOTIDE SEQUENCE [LARGE SCALE GENOMIC DNA]</scope>
    <source>
        <strain evidence="12">4085684</strain>
    </source>
</reference>
<evidence type="ECO:0000256" key="1">
    <source>
        <dbReference type="ARBA" id="ARBA00000085"/>
    </source>
</evidence>
<evidence type="ECO:0000256" key="5">
    <source>
        <dbReference type="ARBA" id="ARBA00022741"/>
    </source>
</evidence>
<keyword evidence="9" id="KW-0472">Membrane</keyword>
<keyword evidence="4" id="KW-0808">Transferase</keyword>
<dbReference type="GO" id="GO:0046983">
    <property type="term" value="F:protein dimerization activity"/>
    <property type="evidence" value="ECO:0007669"/>
    <property type="project" value="InterPro"/>
</dbReference>
<keyword evidence="9" id="KW-1133">Transmembrane helix</keyword>
<dbReference type="Gene3D" id="1.20.5.1930">
    <property type="match status" value="1"/>
</dbReference>
<keyword evidence="5" id="KW-0547">Nucleotide-binding</keyword>
<dbReference type="Proteomes" id="UP000001549">
    <property type="component" value="Chromosome"/>
</dbReference>
<dbReference type="HOGENOM" id="CLU_021898_2_0_11"/>
<proteinExistence type="predicted"/>
<feature type="transmembrane region" description="Helical" evidence="9">
    <location>
        <begin position="59"/>
        <end position="77"/>
    </location>
</feature>
<dbReference type="GO" id="GO:0000155">
    <property type="term" value="F:phosphorelay sensor kinase activity"/>
    <property type="evidence" value="ECO:0007669"/>
    <property type="project" value="InterPro"/>
</dbReference>
<evidence type="ECO:0000259" key="10">
    <source>
        <dbReference type="PROSITE" id="PS50109"/>
    </source>
</evidence>
<evidence type="ECO:0000256" key="9">
    <source>
        <dbReference type="SAM" id="Phobius"/>
    </source>
</evidence>
<dbReference type="InterPro" id="IPR003594">
    <property type="entry name" value="HATPase_dom"/>
</dbReference>
<feature type="transmembrane region" description="Helical" evidence="9">
    <location>
        <begin position="168"/>
        <end position="186"/>
    </location>
</feature>
<feature type="transmembrane region" description="Helical" evidence="9">
    <location>
        <begin position="228"/>
        <end position="246"/>
    </location>
</feature>
<protein>
    <recommendedName>
        <fullName evidence="2">histidine kinase</fullName>
        <ecNumber evidence="2">2.7.13.3</ecNumber>
    </recommendedName>
</protein>
<evidence type="ECO:0000256" key="6">
    <source>
        <dbReference type="ARBA" id="ARBA00022777"/>
    </source>
</evidence>
<dbReference type="PANTHER" id="PTHR24421:SF10">
    <property type="entry name" value="NITRATE_NITRITE SENSOR PROTEIN NARQ"/>
    <property type="match status" value="1"/>
</dbReference>
<evidence type="ECO:0000256" key="8">
    <source>
        <dbReference type="ARBA" id="ARBA00023012"/>
    </source>
</evidence>
<dbReference type="PROSITE" id="PS50109">
    <property type="entry name" value="HIS_KIN"/>
    <property type="match status" value="1"/>
</dbReference>
<evidence type="ECO:0000256" key="3">
    <source>
        <dbReference type="ARBA" id="ARBA00022553"/>
    </source>
</evidence>
<feature type="domain" description="Histidine kinase" evidence="10">
    <location>
        <begin position="491"/>
        <end position="588"/>
    </location>
</feature>
<gene>
    <name evidence="11" type="ordered locus">FsymDg_3370</name>
</gene>
<dbReference type="CDD" id="cd16917">
    <property type="entry name" value="HATPase_UhpB-NarQ-NarX-like"/>
    <property type="match status" value="1"/>
</dbReference>